<feature type="transmembrane region" description="Helical" evidence="2">
    <location>
        <begin position="94"/>
        <end position="119"/>
    </location>
</feature>
<dbReference type="Proteomes" id="UP000185469">
    <property type="component" value="Chromosome"/>
</dbReference>
<dbReference type="EMBL" id="CP009248">
    <property type="protein sequence ID" value="APT90633.1"/>
    <property type="molecule type" value="Genomic_DNA"/>
</dbReference>
<keyword evidence="2" id="KW-0472">Membrane</keyword>
<reference evidence="3 4" key="1">
    <citation type="submission" date="2014-08" db="EMBL/GenBank/DDBJ databases">
        <title>Complete genome sequence of Corynebacterium sphenisci CECT 5990(T) (=DSM 44792(T)), isolated from healthy wild penguins.</title>
        <authorList>
            <person name="Ruckert C."/>
            <person name="Albersmeier A."/>
            <person name="Winkler A."/>
            <person name="Kalinowski J."/>
        </authorList>
    </citation>
    <scope>NUCLEOTIDE SEQUENCE [LARGE SCALE GENOMIC DNA]</scope>
    <source>
        <strain evidence="3 4">DSM 44792</strain>
    </source>
</reference>
<dbReference type="STRING" id="1437874.CSPHI_05775"/>
<organism evidence="3 4">
    <name type="scientific">Corynebacterium sphenisci DSM 44792</name>
    <dbReference type="NCBI Taxonomy" id="1437874"/>
    <lineage>
        <taxon>Bacteria</taxon>
        <taxon>Bacillati</taxon>
        <taxon>Actinomycetota</taxon>
        <taxon>Actinomycetes</taxon>
        <taxon>Mycobacteriales</taxon>
        <taxon>Corynebacteriaceae</taxon>
        <taxon>Corynebacterium</taxon>
    </lineage>
</organism>
<feature type="region of interest" description="Disordered" evidence="1">
    <location>
        <begin position="1"/>
        <end position="41"/>
    </location>
</feature>
<feature type="transmembrane region" description="Helical" evidence="2">
    <location>
        <begin position="183"/>
        <end position="208"/>
    </location>
</feature>
<evidence type="ECO:0000256" key="1">
    <source>
        <dbReference type="SAM" id="MobiDB-lite"/>
    </source>
</evidence>
<feature type="transmembrane region" description="Helical" evidence="2">
    <location>
        <begin position="139"/>
        <end position="162"/>
    </location>
</feature>
<evidence type="ECO:0008006" key="5">
    <source>
        <dbReference type="Google" id="ProtNLM"/>
    </source>
</evidence>
<dbReference type="OrthoDB" id="4407725at2"/>
<dbReference type="RefSeq" id="WP_075691875.1">
    <property type="nucleotide sequence ID" value="NZ_CP009248.1"/>
</dbReference>
<evidence type="ECO:0000256" key="2">
    <source>
        <dbReference type="SAM" id="Phobius"/>
    </source>
</evidence>
<feature type="transmembrane region" description="Helical" evidence="2">
    <location>
        <begin position="269"/>
        <end position="298"/>
    </location>
</feature>
<feature type="compositionally biased region" description="Basic and acidic residues" evidence="1">
    <location>
        <begin position="12"/>
        <end position="23"/>
    </location>
</feature>
<keyword evidence="4" id="KW-1185">Reference proteome</keyword>
<accession>A0A1L7CXS1</accession>
<dbReference type="AlphaFoldDB" id="A0A1L7CXS1"/>
<gene>
    <name evidence="3" type="ORF">CSPHI_05775</name>
</gene>
<keyword evidence="2" id="KW-0812">Transmembrane</keyword>
<feature type="transmembrane region" description="Helical" evidence="2">
    <location>
        <begin position="220"/>
        <end position="248"/>
    </location>
</feature>
<protein>
    <recommendedName>
        <fullName evidence="5">Beta-carotene 15,15'-monooxygenase</fullName>
    </recommendedName>
</protein>
<proteinExistence type="predicted"/>
<dbReference type="KEGG" id="csph:CSPHI_05775"/>
<evidence type="ECO:0000313" key="3">
    <source>
        <dbReference type="EMBL" id="APT90633.1"/>
    </source>
</evidence>
<name>A0A1L7CXS1_9CORY</name>
<sequence length="322" mass="32903">MSDNPGPGGWDADDHRPYGEDPYLRPTPDGGAAGHGADAGYWAGSPGAAGASIGRGVRQPGGEEPPQAPVAVAAPGLRVGAAVKAGFRGVNANLGVWLGGAALAGFAVFAVNVTVSLLGLPAPGLDPDPETLPEVIDQLATPAAFAGQVITGMAGLLLQVLGLRGAFEYLDGRRLHFGDFFRVDTWGAAILTWLLVTALGVVATLIAMPLGVKGVADGDLVLSLTGLVLLLVLSVAVGLCTMFAQHFVLDDRRGPVEAIRANITAIKPVLLPLIGLIIVNGLLVLLGAMLCLVGMLYFVPVTVVASAHAYRQIVGGRRPVVA</sequence>
<evidence type="ECO:0000313" key="4">
    <source>
        <dbReference type="Proteomes" id="UP000185469"/>
    </source>
</evidence>
<keyword evidence="2" id="KW-1133">Transmembrane helix</keyword>